<reference evidence="1" key="1">
    <citation type="submission" date="2020-11" db="EMBL/GenBank/DDBJ databases">
        <authorList>
            <consortium name="DOE Joint Genome Institute"/>
            <person name="Ahrendt S."/>
            <person name="Riley R."/>
            <person name="Andreopoulos W."/>
            <person name="Labutti K."/>
            <person name="Pangilinan J."/>
            <person name="Ruiz-Duenas F.J."/>
            <person name="Barrasa J.M."/>
            <person name="Sanchez-Garcia M."/>
            <person name="Camarero S."/>
            <person name="Miyauchi S."/>
            <person name="Serrano A."/>
            <person name="Linde D."/>
            <person name="Babiker R."/>
            <person name="Drula E."/>
            <person name="Ayuso-Fernandez I."/>
            <person name="Pacheco R."/>
            <person name="Padilla G."/>
            <person name="Ferreira P."/>
            <person name="Barriuso J."/>
            <person name="Kellner H."/>
            <person name="Castanera R."/>
            <person name="Alfaro M."/>
            <person name="Ramirez L."/>
            <person name="Pisabarro A.G."/>
            <person name="Kuo A."/>
            <person name="Tritt A."/>
            <person name="Lipzen A."/>
            <person name="He G."/>
            <person name="Yan M."/>
            <person name="Ng V."/>
            <person name="Cullen D."/>
            <person name="Martin F."/>
            <person name="Rosso M.-N."/>
            <person name="Henrissat B."/>
            <person name="Hibbett D."/>
            <person name="Martinez A.T."/>
            <person name="Grigoriev I.V."/>
        </authorList>
    </citation>
    <scope>NUCLEOTIDE SEQUENCE</scope>
    <source>
        <strain evidence="1">AH 40177</strain>
    </source>
</reference>
<accession>A0A9P5P466</accession>
<comment type="caution">
    <text evidence="1">The sequence shown here is derived from an EMBL/GenBank/DDBJ whole genome shotgun (WGS) entry which is preliminary data.</text>
</comment>
<keyword evidence="2" id="KW-1185">Reference proteome</keyword>
<name>A0A9P5P466_9AGAR</name>
<sequence>MLPTYLAGQAVFAGPKNTNHFLNQMRFITFAATTLLGCLLSSGMCAATPISVGSGHQYLQKITARSPPELVRRNPPAYQLSWVTQDPQDEFITDLPQNLVSTAEMEVTKATHHFNEERFKENRHFIPKLLTFRAGEAPVVLKCGGVECIRFNYIDGPSGEVYEGKLFESETSSHVQILYKGKVDYEEGKPKISARPGRSGQK</sequence>
<dbReference type="Proteomes" id="UP000772434">
    <property type="component" value="Unassembled WGS sequence"/>
</dbReference>
<organism evidence="1 2">
    <name type="scientific">Rhodocollybia butyracea</name>
    <dbReference type="NCBI Taxonomy" id="206335"/>
    <lineage>
        <taxon>Eukaryota</taxon>
        <taxon>Fungi</taxon>
        <taxon>Dikarya</taxon>
        <taxon>Basidiomycota</taxon>
        <taxon>Agaricomycotina</taxon>
        <taxon>Agaricomycetes</taxon>
        <taxon>Agaricomycetidae</taxon>
        <taxon>Agaricales</taxon>
        <taxon>Marasmiineae</taxon>
        <taxon>Omphalotaceae</taxon>
        <taxon>Rhodocollybia</taxon>
    </lineage>
</organism>
<evidence type="ECO:0000313" key="1">
    <source>
        <dbReference type="EMBL" id="KAF9032088.1"/>
    </source>
</evidence>
<dbReference type="EMBL" id="JADNRY010000644">
    <property type="protein sequence ID" value="KAF9032088.1"/>
    <property type="molecule type" value="Genomic_DNA"/>
</dbReference>
<evidence type="ECO:0000313" key="2">
    <source>
        <dbReference type="Proteomes" id="UP000772434"/>
    </source>
</evidence>
<dbReference type="AlphaFoldDB" id="A0A9P5P466"/>
<proteinExistence type="predicted"/>
<protein>
    <submittedName>
        <fullName evidence="1">Uncharacterized protein</fullName>
    </submittedName>
</protein>
<gene>
    <name evidence="1" type="ORF">BDP27DRAFT_1436048</name>
</gene>